<name>A0A8D9B2L1_9HEMI</name>
<accession>A0A8D9B2L1</accession>
<evidence type="ECO:0000313" key="2">
    <source>
        <dbReference type="EMBL" id="CAG6777383.1"/>
    </source>
</evidence>
<protein>
    <recommendedName>
        <fullName evidence="1">HAUS augmin-like complex subunit 6 N-terminal domain-containing protein</fullName>
    </recommendedName>
</protein>
<reference evidence="2" key="1">
    <citation type="submission" date="2021-05" db="EMBL/GenBank/DDBJ databases">
        <authorList>
            <person name="Alioto T."/>
            <person name="Alioto T."/>
            <person name="Gomez Garrido J."/>
        </authorList>
    </citation>
    <scope>NUCLEOTIDE SEQUENCE</scope>
</reference>
<dbReference type="EMBL" id="HBUF01605416">
    <property type="protein sequence ID" value="CAG6777383.1"/>
    <property type="molecule type" value="Transcribed_RNA"/>
</dbReference>
<dbReference type="AlphaFoldDB" id="A0A8D9B2L1"/>
<dbReference type="InterPro" id="IPR028163">
    <property type="entry name" value="HAUS_6_N"/>
</dbReference>
<evidence type="ECO:0000259" key="1">
    <source>
        <dbReference type="Pfam" id="PF14661"/>
    </source>
</evidence>
<proteinExistence type="predicted"/>
<organism evidence="2">
    <name type="scientific">Cacopsylla melanoneura</name>
    <dbReference type="NCBI Taxonomy" id="428564"/>
    <lineage>
        <taxon>Eukaryota</taxon>
        <taxon>Metazoa</taxon>
        <taxon>Ecdysozoa</taxon>
        <taxon>Arthropoda</taxon>
        <taxon>Hexapoda</taxon>
        <taxon>Insecta</taxon>
        <taxon>Pterygota</taxon>
        <taxon>Neoptera</taxon>
        <taxon>Paraneoptera</taxon>
        <taxon>Hemiptera</taxon>
        <taxon>Sternorrhyncha</taxon>
        <taxon>Psylloidea</taxon>
        <taxon>Psyllidae</taxon>
        <taxon>Psyllinae</taxon>
        <taxon>Cacopsylla</taxon>
    </lineage>
</organism>
<feature type="domain" description="HAUS augmin-like complex subunit 6 N-terminal" evidence="1">
    <location>
        <begin position="32"/>
        <end position="92"/>
    </location>
</feature>
<dbReference type="Pfam" id="PF14661">
    <property type="entry name" value="HAUS6_N"/>
    <property type="match status" value="1"/>
</dbReference>
<sequence length="99" mass="11439">MAAMDMNKLHNHLDSYIKILLGKYPNSEITNTYKNGMFKTKTKSVTSLTVVYCLLKILVPNKLGRVLWPLYDNKMEAEFRRIALELLADIFKVSSENLK</sequence>